<comment type="similarity">
    <text evidence="2">Belongs to the bacterial solute-binding protein 2 family.</text>
</comment>
<dbReference type="EMBL" id="WUEY01000012">
    <property type="protein sequence ID" value="NEI72459.1"/>
    <property type="molecule type" value="Genomic_DNA"/>
</dbReference>
<dbReference type="Gene3D" id="3.40.50.2300">
    <property type="match status" value="2"/>
</dbReference>
<protein>
    <submittedName>
        <fullName evidence="4">Substrate-binding domain-containing protein</fullName>
    </submittedName>
</protein>
<dbReference type="GO" id="GO:0030246">
    <property type="term" value="F:carbohydrate binding"/>
    <property type="evidence" value="ECO:0007669"/>
    <property type="project" value="TreeGrafter"/>
</dbReference>
<dbReference type="GO" id="GO:0030288">
    <property type="term" value="C:outer membrane-bounded periplasmic space"/>
    <property type="evidence" value="ECO:0007669"/>
    <property type="project" value="TreeGrafter"/>
</dbReference>
<evidence type="ECO:0000256" key="1">
    <source>
        <dbReference type="ARBA" id="ARBA00004418"/>
    </source>
</evidence>
<dbReference type="Pfam" id="PF13407">
    <property type="entry name" value="Peripla_BP_4"/>
    <property type="match status" value="1"/>
</dbReference>
<evidence type="ECO:0000256" key="2">
    <source>
        <dbReference type="ARBA" id="ARBA00007639"/>
    </source>
</evidence>
<comment type="subcellular location">
    <subcellularLocation>
        <location evidence="1">Periplasm</location>
    </subcellularLocation>
</comment>
<evidence type="ECO:0000313" key="5">
    <source>
        <dbReference type="Proteomes" id="UP000483035"/>
    </source>
</evidence>
<evidence type="ECO:0000313" key="4">
    <source>
        <dbReference type="EMBL" id="NEI72459.1"/>
    </source>
</evidence>
<name>A0A6L9UAR2_9HYPH</name>
<dbReference type="Proteomes" id="UP000483035">
    <property type="component" value="Unassembled WGS sequence"/>
</dbReference>
<dbReference type="InterPro" id="IPR025997">
    <property type="entry name" value="SBP_2_dom"/>
</dbReference>
<accession>A0A6L9UAR2</accession>
<dbReference type="RefSeq" id="WP_163989881.1">
    <property type="nucleotide sequence ID" value="NZ_WUEY01000012.1"/>
</dbReference>
<gene>
    <name evidence="4" type="ORF">GR212_23040</name>
</gene>
<dbReference type="AlphaFoldDB" id="A0A6L9UAR2"/>
<reference evidence="4 5" key="1">
    <citation type="submission" date="2019-12" db="EMBL/GenBank/DDBJ databases">
        <title>Rhizobium genotypes associated with high levels of biological nitrogen fixation by grain legumes in a temperate-maritime cropping system.</title>
        <authorList>
            <person name="Maluk M."/>
            <person name="Francesc Ferrando Molina F."/>
            <person name="Lopez Del Egido L."/>
            <person name="Lafos M."/>
            <person name="Langarica-Fuentes A."/>
            <person name="Gebre Yohannes G."/>
            <person name="Young M.W."/>
            <person name="Martin P."/>
            <person name="Gantlett R."/>
            <person name="Kenicer G."/>
            <person name="Hawes C."/>
            <person name="Begg G.S."/>
            <person name="Quilliam R.S."/>
            <person name="Squire G.R."/>
            <person name="Poole P.S."/>
            <person name="Young P.W."/>
            <person name="Iannetta P.M."/>
            <person name="James E.K."/>
        </authorList>
    </citation>
    <scope>NUCLEOTIDE SEQUENCE [LARGE SCALE GENOMIC DNA]</scope>
    <source>
        <strain evidence="4 5">JHI1118</strain>
    </source>
</reference>
<proteinExistence type="inferred from homology"/>
<evidence type="ECO:0000259" key="3">
    <source>
        <dbReference type="Pfam" id="PF13407"/>
    </source>
</evidence>
<comment type="caution">
    <text evidence="4">The sequence shown here is derived from an EMBL/GenBank/DDBJ whole genome shotgun (WGS) entry which is preliminary data.</text>
</comment>
<sequence>MRTLLKTCAVLMMTLVTFGMVTIDAFGRDKPYKIYLSLSFSGNDWQTEAENMIRALAASETMRDKVKLEVQIAGPDAQKQSQQINAMAQAGADAIVMYGVSETLLNGAIKNACDRGVVVIAYDSFVSAPCAYNITTDAQEFGRISAEWLVKEMNGKGNLLMVNGVPGASSDQARIKGAMSVFSKYPDIKIVGTIANMWSESVLRSELSKFLAVRSWDDIDGMWIQVGCYTAAAMQDEAGVPDDKKKPCAGEAPNGHRIQMLPADQKIAGTQGAYRPMGYPSISLASPPFEGPLALKYAVDILEGKKHEKLTTVPIPTFTSEHIKLCKTGSWQEMHDTGCNAFDPSVIKNPGWFSDIYSPELPEIGLEAALNGKPEK</sequence>
<dbReference type="SUPFAM" id="SSF53822">
    <property type="entry name" value="Periplasmic binding protein-like I"/>
    <property type="match status" value="1"/>
</dbReference>
<feature type="domain" description="Periplasmic binding protein" evidence="3">
    <location>
        <begin position="34"/>
        <end position="306"/>
    </location>
</feature>
<organism evidence="4 5">
    <name type="scientific">Rhizobium lusitanum</name>
    <dbReference type="NCBI Taxonomy" id="293958"/>
    <lineage>
        <taxon>Bacteria</taxon>
        <taxon>Pseudomonadati</taxon>
        <taxon>Pseudomonadota</taxon>
        <taxon>Alphaproteobacteria</taxon>
        <taxon>Hyphomicrobiales</taxon>
        <taxon>Rhizobiaceae</taxon>
        <taxon>Rhizobium/Agrobacterium group</taxon>
        <taxon>Rhizobium</taxon>
    </lineage>
</organism>
<dbReference type="InterPro" id="IPR028082">
    <property type="entry name" value="Peripla_BP_I"/>
</dbReference>
<dbReference type="PANTHER" id="PTHR30036">
    <property type="entry name" value="D-XYLOSE-BINDING PERIPLASMIC PROTEIN"/>
    <property type="match status" value="1"/>
</dbReference>
<dbReference type="InterPro" id="IPR050555">
    <property type="entry name" value="Bact_Solute-Bind_Prot2"/>
</dbReference>
<dbReference type="CDD" id="cd19998">
    <property type="entry name" value="PBP1_ABC_sugar_binding-like"/>
    <property type="match status" value="1"/>
</dbReference>